<gene>
    <name evidence="10" type="ORF">EUX98_g2308</name>
</gene>
<name>A0A4S4N1I6_9APHY</name>
<evidence type="ECO:0000256" key="4">
    <source>
        <dbReference type="ARBA" id="ARBA00022617"/>
    </source>
</evidence>
<keyword evidence="9" id="KW-0732">Signal</keyword>
<keyword evidence="8" id="KW-0503">Monooxygenase</keyword>
<dbReference type="Gene3D" id="1.10.630.10">
    <property type="entry name" value="Cytochrome P450"/>
    <property type="match status" value="1"/>
</dbReference>
<comment type="cofactor">
    <cofactor evidence="1">
        <name>heme</name>
        <dbReference type="ChEBI" id="CHEBI:30413"/>
    </cofactor>
</comment>
<feature type="signal peptide" evidence="9">
    <location>
        <begin position="1"/>
        <end position="21"/>
    </location>
</feature>
<dbReference type="GO" id="GO:0005506">
    <property type="term" value="F:iron ion binding"/>
    <property type="evidence" value="ECO:0007669"/>
    <property type="project" value="InterPro"/>
</dbReference>
<evidence type="ECO:0000256" key="2">
    <source>
        <dbReference type="ARBA" id="ARBA00005179"/>
    </source>
</evidence>
<dbReference type="Proteomes" id="UP000308730">
    <property type="component" value="Unassembled WGS sequence"/>
</dbReference>
<dbReference type="SUPFAM" id="SSF48264">
    <property type="entry name" value="Cytochrome P450"/>
    <property type="match status" value="1"/>
</dbReference>
<dbReference type="AlphaFoldDB" id="A0A4S4N1I6"/>
<dbReference type="GO" id="GO:0016705">
    <property type="term" value="F:oxidoreductase activity, acting on paired donors, with incorporation or reduction of molecular oxygen"/>
    <property type="evidence" value="ECO:0007669"/>
    <property type="project" value="InterPro"/>
</dbReference>
<sequence length="425" mass="47103">MLSQIIILLLFLFSLLHLARCCLHHRSKRATVNPAVRFDVMSAAKAVLEPPKATLQALLTSRAEANQRLRRAFELTNTFVNDDAELHRSFVAQARDLIQAQSSLPARAAFAEMCSAVISDYISGHVIDGPVYFGDIVQVVTFKVILCSLFGADLCDLKDEDVLFAARTINSIWQLSKQPNTTSPPHLLYHLNTLLRGWLPLYANPLDFIIPTYETMWRVVAITIALVHRHGDQALLESFTQFLDNPSRQQFQHWSAVGETSVEAVVHEVIRLHPPTRRISRVASLSHSSGTPSDDRSPSFFSSIFSLFAVGRQPIQTTTLVADIGALHRNPTIWGSTSTEFDPTRFHPSKLTDAQKQCILGFGYGRLKCVAKDWAPHTAALIAAAVLGACGPKEEYEIVEGGAVGGREGWEGWNVVKKEEELVLV</sequence>
<evidence type="ECO:0000313" key="10">
    <source>
        <dbReference type="EMBL" id="THH31867.1"/>
    </source>
</evidence>
<dbReference type="OrthoDB" id="10029320at2759"/>
<proteinExistence type="inferred from homology"/>
<keyword evidence="11" id="KW-1185">Reference proteome</keyword>
<evidence type="ECO:0000256" key="5">
    <source>
        <dbReference type="ARBA" id="ARBA00022723"/>
    </source>
</evidence>
<dbReference type="EMBL" id="SGPM01000035">
    <property type="protein sequence ID" value="THH31867.1"/>
    <property type="molecule type" value="Genomic_DNA"/>
</dbReference>
<keyword evidence="4" id="KW-0349">Heme</keyword>
<dbReference type="PANTHER" id="PTHR24305">
    <property type="entry name" value="CYTOCHROME P450"/>
    <property type="match status" value="1"/>
</dbReference>
<dbReference type="InterPro" id="IPR036396">
    <property type="entry name" value="Cyt_P450_sf"/>
</dbReference>
<protein>
    <recommendedName>
        <fullName evidence="12">Cytochrome P450</fullName>
    </recommendedName>
</protein>
<evidence type="ECO:0000256" key="7">
    <source>
        <dbReference type="ARBA" id="ARBA00023004"/>
    </source>
</evidence>
<feature type="chain" id="PRO_5021020573" description="Cytochrome P450" evidence="9">
    <location>
        <begin position="22"/>
        <end position="425"/>
    </location>
</feature>
<keyword evidence="7" id="KW-0408">Iron</keyword>
<evidence type="ECO:0000313" key="11">
    <source>
        <dbReference type="Proteomes" id="UP000308730"/>
    </source>
</evidence>
<dbReference type="GO" id="GO:0020037">
    <property type="term" value="F:heme binding"/>
    <property type="evidence" value="ECO:0007669"/>
    <property type="project" value="InterPro"/>
</dbReference>
<evidence type="ECO:0000256" key="3">
    <source>
        <dbReference type="ARBA" id="ARBA00010617"/>
    </source>
</evidence>
<evidence type="ECO:0008006" key="12">
    <source>
        <dbReference type="Google" id="ProtNLM"/>
    </source>
</evidence>
<accession>A0A4S4N1I6</accession>
<comment type="caution">
    <text evidence="10">The sequence shown here is derived from an EMBL/GenBank/DDBJ whole genome shotgun (WGS) entry which is preliminary data.</text>
</comment>
<dbReference type="InterPro" id="IPR001128">
    <property type="entry name" value="Cyt_P450"/>
</dbReference>
<organism evidence="10 11">
    <name type="scientific">Antrodiella citrinella</name>
    <dbReference type="NCBI Taxonomy" id="2447956"/>
    <lineage>
        <taxon>Eukaryota</taxon>
        <taxon>Fungi</taxon>
        <taxon>Dikarya</taxon>
        <taxon>Basidiomycota</taxon>
        <taxon>Agaricomycotina</taxon>
        <taxon>Agaricomycetes</taxon>
        <taxon>Polyporales</taxon>
        <taxon>Steccherinaceae</taxon>
        <taxon>Antrodiella</taxon>
    </lineage>
</organism>
<keyword evidence="5" id="KW-0479">Metal-binding</keyword>
<comment type="similarity">
    <text evidence="3">Belongs to the cytochrome P450 family.</text>
</comment>
<evidence type="ECO:0000256" key="1">
    <source>
        <dbReference type="ARBA" id="ARBA00001971"/>
    </source>
</evidence>
<comment type="pathway">
    <text evidence="2">Secondary metabolite biosynthesis.</text>
</comment>
<evidence type="ECO:0000256" key="8">
    <source>
        <dbReference type="ARBA" id="ARBA00023033"/>
    </source>
</evidence>
<keyword evidence="6" id="KW-0560">Oxidoreductase</keyword>
<evidence type="ECO:0000256" key="6">
    <source>
        <dbReference type="ARBA" id="ARBA00023002"/>
    </source>
</evidence>
<reference evidence="10 11" key="1">
    <citation type="submission" date="2019-02" db="EMBL/GenBank/DDBJ databases">
        <title>Genome sequencing of the rare red list fungi Antrodiella citrinella (Flaviporus citrinellus).</title>
        <authorList>
            <person name="Buettner E."/>
            <person name="Kellner H."/>
        </authorList>
    </citation>
    <scope>NUCLEOTIDE SEQUENCE [LARGE SCALE GENOMIC DNA]</scope>
    <source>
        <strain evidence="10 11">DSM 108506</strain>
    </source>
</reference>
<dbReference type="InterPro" id="IPR050121">
    <property type="entry name" value="Cytochrome_P450_monoxygenase"/>
</dbReference>
<dbReference type="GO" id="GO:0004497">
    <property type="term" value="F:monooxygenase activity"/>
    <property type="evidence" value="ECO:0007669"/>
    <property type="project" value="UniProtKB-KW"/>
</dbReference>
<evidence type="ECO:0000256" key="9">
    <source>
        <dbReference type="SAM" id="SignalP"/>
    </source>
</evidence>
<dbReference type="Pfam" id="PF00067">
    <property type="entry name" value="p450"/>
    <property type="match status" value="1"/>
</dbReference>
<dbReference type="PANTHER" id="PTHR24305:SF166">
    <property type="entry name" value="CYTOCHROME P450 12A4, MITOCHONDRIAL-RELATED"/>
    <property type="match status" value="1"/>
</dbReference>